<dbReference type="SUPFAM" id="SSF103473">
    <property type="entry name" value="MFS general substrate transporter"/>
    <property type="match status" value="1"/>
</dbReference>
<dbReference type="GeneID" id="105333123"/>
<dbReference type="OrthoDB" id="6415790at2759"/>
<evidence type="ECO:0000313" key="8">
    <source>
        <dbReference type="Proteomes" id="UP000005408"/>
    </source>
</evidence>
<evidence type="ECO:0000313" key="7">
    <source>
        <dbReference type="EnsemblMetazoa" id="G22870.2:cds"/>
    </source>
</evidence>
<dbReference type="FunFam" id="1.20.1250.20:FF:000814">
    <property type="entry name" value="Uncharacterized protein"/>
    <property type="match status" value="1"/>
</dbReference>
<keyword evidence="2 6" id="KW-0812">Transmembrane</keyword>
<dbReference type="OMA" id="RRKSWIM"/>
<dbReference type="AlphaFoldDB" id="A0A8W8KEW6"/>
<dbReference type="InterPro" id="IPR036259">
    <property type="entry name" value="MFS_trans_sf"/>
</dbReference>
<feature type="transmembrane region" description="Helical" evidence="6">
    <location>
        <begin position="144"/>
        <end position="164"/>
    </location>
</feature>
<keyword evidence="8" id="KW-1185">Reference proteome</keyword>
<evidence type="ECO:0000256" key="4">
    <source>
        <dbReference type="ARBA" id="ARBA00023136"/>
    </source>
</evidence>
<feature type="transmembrane region" description="Helical" evidence="6">
    <location>
        <begin position="76"/>
        <end position="100"/>
    </location>
</feature>
<organism evidence="7 8">
    <name type="scientific">Magallana gigas</name>
    <name type="common">Pacific oyster</name>
    <name type="synonym">Crassostrea gigas</name>
    <dbReference type="NCBI Taxonomy" id="29159"/>
    <lineage>
        <taxon>Eukaryota</taxon>
        <taxon>Metazoa</taxon>
        <taxon>Spiralia</taxon>
        <taxon>Lophotrochozoa</taxon>
        <taxon>Mollusca</taxon>
        <taxon>Bivalvia</taxon>
        <taxon>Autobranchia</taxon>
        <taxon>Pteriomorphia</taxon>
        <taxon>Ostreida</taxon>
        <taxon>Ostreoidea</taxon>
        <taxon>Ostreidae</taxon>
        <taxon>Magallana</taxon>
    </lineage>
</organism>
<dbReference type="RefSeq" id="XP_011434255.2">
    <property type="nucleotide sequence ID" value="XM_011435953.4"/>
</dbReference>
<dbReference type="GO" id="GO:0016020">
    <property type="term" value="C:membrane"/>
    <property type="evidence" value="ECO:0007669"/>
    <property type="project" value="UniProtKB-SubCell"/>
</dbReference>
<feature type="transmembrane region" description="Helical" evidence="6">
    <location>
        <begin position="311"/>
        <end position="334"/>
    </location>
</feature>
<evidence type="ECO:0000256" key="3">
    <source>
        <dbReference type="ARBA" id="ARBA00022989"/>
    </source>
</evidence>
<feature type="transmembrane region" description="Helical" evidence="6">
    <location>
        <begin position="176"/>
        <end position="194"/>
    </location>
</feature>
<evidence type="ECO:0000256" key="5">
    <source>
        <dbReference type="SAM" id="MobiDB-lite"/>
    </source>
</evidence>
<dbReference type="InterPro" id="IPR024371">
    <property type="entry name" value="AcetylCoA_trans_1-like"/>
</dbReference>
<dbReference type="Pfam" id="PF13000">
    <property type="entry name" value="Acatn"/>
    <property type="match status" value="2"/>
</dbReference>
<dbReference type="Gene3D" id="1.20.1250.20">
    <property type="entry name" value="MFS general substrate transporter like domains"/>
    <property type="match status" value="1"/>
</dbReference>
<evidence type="ECO:0008006" key="9">
    <source>
        <dbReference type="Google" id="ProtNLM"/>
    </source>
</evidence>
<keyword evidence="3 6" id="KW-1133">Transmembrane helix</keyword>
<dbReference type="GO" id="GO:0035348">
    <property type="term" value="P:acetyl-CoA transmembrane transport"/>
    <property type="evidence" value="ECO:0007669"/>
    <property type="project" value="InterPro"/>
</dbReference>
<dbReference type="GO" id="GO:0008521">
    <property type="term" value="F:acetyl-CoA transmembrane transporter activity"/>
    <property type="evidence" value="ECO:0007669"/>
    <property type="project" value="InterPro"/>
</dbReference>
<proteinExistence type="predicted"/>
<feature type="region of interest" description="Disordered" evidence="5">
    <location>
        <begin position="38"/>
        <end position="67"/>
    </location>
</feature>
<feature type="transmembrane region" description="Helical" evidence="6">
    <location>
        <begin position="410"/>
        <end position="431"/>
    </location>
</feature>
<reference evidence="7" key="1">
    <citation type="submission" date="2022-08" db="UniProtKB">
        <authorList>
            <consortium name="EnsemblMetazoa"/>
        </authorList>
    </citation>
    <scope>IDENTIFICATION</scope>
    <source>
        <strain evidence="7">05x7-T-G4-1.051#20</strain>
    </source>
</reference>
<evidence type="ECO:0000256" key="2">
    <source>
        <dbReference type="ARBA" id="ARBA00022692"/>
    </source>
</evidence>
<feature type="transmembrane region" description="Helical" evidence="6">
    <location>
        <begin position="512"/>
        <end position="529"/>
    </location>
</feature>
<comment type="subcellular location">
    <subcellularLocation>
        <location evidence="1">Membrane</location>
        <topology evidence="1">Multi-pass membrane protein</topology>
    </subcellularLocation>
</comment>
<dbReference type="PANTHER" id="PTHR12778:SF9">
    <property type="entry name" value="ACETYL-COENZYME A TRANSPORTER 1"/>
    <property type="match status" value="1"/>
</dbReference>
<dbReference type="InterPro" id="IPR004752">
    <property type="entry name" value="AmpG_permease/AT-1"/>
</dbReference>
<accession>A0A8W8KEW6</accession>
<feature type="transmembrane region" description="Helical" evidence="6">
    <location>
        <begin position="112"/>
        <end position="129"/>
    </location>
</feature>
<feature type="transmembrane region" description="Helical" evidence="6">
    <location>
        <begin position="214"/>
        <end position="236"/>
    </location>
</feature>
<protein>
    <recommendedName>
        <fullName evidence="9">Acetyl-coenzyme A transporter 1</fullName>
    </recommendedName>
</protein>
<evidence type="ECO:0000256" key="1">
    <source>
        <dbReference type="ARBA" id="ARBA00004141"/>
    </source>
</evidence>
<feature type="transmembrane region" description="Helical" evidence="6">
    <location>
        <begin position="376"/>
        <end position="398"/>
    </location>
</feature>
<dbReference type="EnsemblMetazoa" id="G22870.1">
    <property type="protein sequence ID" value="G22870.1:cds"/>
    <property type="gene ID" value="G22870"/>
</dbReference>
<dbReference type="Proteomes" id="UP000005408">
    <property type="component" value="Unassembled WGS sequence"/>
</dbReference>
<dbReference type="KEGG" id="crg:105333123"/>
<dbReference type="EnsemblMetazoa" id="G22870.2">
    <property type="protein sequence ID" value="G22870.2:cds"/>
    <property type="gene ID" value="G22870"/>
</dbReference>
<feature type="transmembrane region" description="Helical" evidence="6">
    <location>
        <begin position="256"/>
        <end position="280"/>
    </location>
</feature>
<dbReference type="RefSeq" id="XP_065935899.1">
    <property type="nucleotide sequence ID" value="XM_066079827.1"/>
</dbReference>
<sequence>MLKKLISAINLRSGKRNIIMSKMPVTAVRRNPPRHTIEEADIGEDSFPHVPIPSRRKHGSGSENDSRSLEGDYGNVALLLFLYVLQGIPLGVAGSIPMLLQSRGVSYKDQAIFSFVFWPFSIKLLWAPLVDSLYLSSFGRRKSWLVPIQYLIGVFMIFLSYHVNSLIGSEKSGDGVSVYFLTFIFFMLNFLAATQDIAVDGWALTMLSRRNVGWASTCNSVGQTAGYFLGNILFLALESADFCNKYLRSEPQQTGLITLAGFMFFWGIVFFVTTTLVMIMKHEADDPDADSEQGILDTYKQLVKVIRLKPIISYAIILLTVKIGFAAADSLTGLKLIEAGMKKETLALFAVPMIPIQIILPLIISKYTAGPTPMDVYLRAMPFRLLMGLVYAFMVWISHGVQSSPGVFPTSFYAFILIVYALHQVTLYSMFVSGMAFHAKISDPSIGGTYMTLLNTLSNLGGNWPSTLALWLVDGLTLKSCIGAVGSCEKSAPLEEQCTQHGGACETNVDGYYIESILLIAIGFLWYIWRYKKVKELDRLDISAWKCS</sequence>
<name>A0A8W8KEW6_MAGGI</name>
<evidence type="ECO:0000256" key="6">
    <source>
        <dbReference type="SAM" id="Phobius"/>
    </source>
</evidence>
<feature type="transmembrane region" description="Helical" evidence="6">
    <location>
        <begin position="346"/>
        <end position="364"/>
    </location>
</feature>
<dbReference type="PANTHER" id="PTHR12778">
    <property type="entry name" value="SOLUTE CARRIER FAMILY 33 ACETYL-COA TRANSPORTER -RELATED"/>
    <property type="match status" value="1"/>
</dbReference>
<keyword evidence="4 6" id="KW-0472">Membrane</keyword>